<dbReference type="EMBL" id="CP002425">
    <property type="protein sequence ID" value="ADX84944.1"/>
    <property type="molecule type" value="Genomic_DNA"/>
</dbReference>
<keyword evidence="3" id="KW-1185">Reference proteome</keyword>
<reference evidence="2 3" key="1">
    <citation type="journal article" date="2011" name="J. Bacteriol.">
        <title>Genome analyses of icelandic strains of Sulfolobus islandicus, model organisms for genetic and virus-host interaction studies.</title>
        <authorList>
            <person name="Guo L."/>
            <person name="Brugger K."/>
            <person name="Liu C."/>
            <person name="Shah S.A."/>
            <person name="Zheng H."/>
            <person name="Zhu Y."/>
            <person name="Wang S."/>
            <person name="Lillestol R.K."/>
            <person name="Chen L."/>
            <person name="Frank J."/>
            <person name="Prangishvili D."/>
            <person name="Paulin L."/>
            <person name="She Q."/>
            <person name="Huang L."/>
            <person name="Garrett R.A."/>
        </authorList>
    </citation>
    <scope>NUCLEOTIDE SEQUENCE [LARGE SCALE GENOMIC DNA]</scope>
    <source>
        <strain evidence="2 3">REY15A</strain>
    </source>
</reference>
<accession>F0NE08</accession>
<dbReference type="KEGG" id="sir:SiRe_0870"/>
<sequence length="39" mass="4720">MPILQAKKINEREISIQELHGKQKHRREIQRKNKLQLGE</sequence>
<name>F0NE08_SACI5</name>
<dbReference type="HOGENOM" id="CLU_3302915_0_0_2"/>
<protein>
    <submittedName>
        <fullName evidence="2">Uncharacterized protein</fullName>
    </submittedName>
</protein>
<feature type="compositionally biased region" description="Basic residues" evidence="1">
    <location>
        <begin position="22"/>
        <end position="39"/>
    </location>
</feature>
<organism evidence="2 3">
    <name type="scientific">Saccharolobus islandicus (strain REY15A)</name>
    <name type="common">Sulfolobus islandicus</name>
    <dbReference type="NCBI Taxonomy" id="930945"/>
    <lineage>
        <taxon>Archaea</taxon>
        <taxon>Thermoproteota</taxon>
        <taxon>Thermoprotei</taxon>
        <taxon>Sulfolobales</taxon>
        <taxon>Sulfolobaceae</taxon>
        <taxon>Saccharolobus</taxon>
    </lineage>
</organism>
<feature type="region of interest" description="Disordered" evidence="1">
    <location>
        <begin position="15"/>
        <end position="39"/>
    </location>
</feature>
<dbReference type="AlphaFoldDB" id="F0NE08"/>
<evidence type="ECO:0000313" key="3">
    <source>
        <dbReference type="Proteomes" id="UP000002664"/>
    </source>
</evidence>
<gene>
    <name evidence="2" type="ordered locus">SiRe_0870</name>
</gene>
<proteinExistence type="predicted"/>
<evidence type="ECO:0000256" key="1">
    <source>
        <dbReference type="SAM" id="MobiDB-lite"/>
    </source>
</evidence>
<dbReference type="Proteomes" id="UP000002664">
    <property type="component" value="Chromosome"/>
</dbReference>
<evidence type="ECO:0000313" key="2">
    <source>
        <dbReference type="EMBL" id="ADX84944.1"/>
    </source>
</evidence>